<protein>
    <recommendedName>
        <fullName evidence="2">HTH CENPB-type domain-containing protein</fullName>
    </recommendedName>
</protein>
<comment type="caution">
    <text evidence="3">The sequence shown here is derived from an EMBL/GenBank/DDBJ whole genome shotgun (WGS) entry which is preliminary data.</text>
</comment>
<evidence type="ECO:0000259" key="2">
    <source>
        <dbReference type="PROSITE" id="PS51253"/>
    </source>
</evidence>
<dbReference type="SUPFAM" id="SSF46689">
    <property type="entry name" value="Homeodomain-like"/>
    <property type="match status" value="1"/>
</dbReference>
<reference evidence="3 4" key="1">
    <citation type="submission" date="2016-04" db="EMBL/GenBank/DDBJ databases">
        <title>Genome analyses suggest a sexual origin of heterokaryosis in a supposedly ancient asexual fungus.</title>
        <authorList>
            <person name="Ropars J."/>
            <person name="Sedzielewska K."/>
            <person name="Noel J."/>
            <person name="Charron P."/>
            <person name="Farinelli L."/>
            <person name="Marton T."/>
            <person name="Kruger M."/>
            <person name="Pelin A."/>
            <person name="Brachmann A."/>
            <person name="Corradi N."/>
        </authorList>
    </citation>
    <scope>NUCLEOTIDE SEQUENCE [LARGE SCALE GENOMIC DNA]</scope>
    <source>
        <strain evidence="3 4">A5</strain>
    </source>
</reference>
<organism evidence="3 4">
    <name type="scientific">Rhizophagus irregularis</name>
    <dbReference type="NCBI Taxonomy" id="588596"/>
    <lineage>
        <taxon>Eukaryota</taxon>
        <taxon>Fungi</taxon>
        <taxon>Fungi incertae sedis</taxon>
        <taxon>Mucoromycota</taxon>
        <taxon>Glomeromycotina</taxon>
        <taxon>Glomeromycetes</taxon>
        <taxon>Glomerales</taxon>
        <taxon>Glomeraceae</taxon>
        <taxon>Rhizophagus</taxon>
    </lineage>
</organism>
<dbReference type="Pfam" id="PF03221">
    <property type="entry name" value="HTH_Tnp_Tc5"/>
    <property type="match status" value="1"/>
</dbReference>
<dbReference type="SMART" id="SM00674">
    <property type="entry name" value="CENPB"/>
    <property type="match status" value="1"/>
</dbReference>
<evidence type="ECO:0000313" key="3">
    <source>
        <dbReference type="EMBL" id="PKC14733.1"/>
    </source>
</evidence>
<dbReference type="GO" id="GO:0003677">
    <property type="term" value="F:DNA binding"/>
    <property type="evidence" value="ECO:0007669"/>
    <property type="project" value="UniProtKB-KW"/>
</dbReference>
<reference evidence="3 4" key="2">
    <citation type="submission" date="2017-09" db="EMBL/GenBank/DDBJ databases">
        <title>Extensive intraspecific genome diversity in a model arbuscular mycorrhizal fungus.</title>
        <authorList>
            <person name="Chen E.C."/>
            <person name="Morin E."/>
            <person name="Beaudet D."/>
            <person name="Noel J."/>
            <person name="Ndikumana S."/>
            <person name="Charron P."/>
            <person name="St-Onge C."/>
            <person name="Giorgi J."/>
            <person name="Grigoriev I.V."/>
            <person name="Roux C."/>
            <person name="Martin F.M."/>
            <person name="Corradi N."/>
        </authorList>
    </citation>
    <scope>NUCLEOTIDE SEQUENCE [LARGE SCALE GENOMIC DNA]</scope>
    <source>
        <strain evidence="3 4">A5</strain>
    </source>
</reference>
<evidence type="ECO:0000313" key="4">
    <source>
        <dbReference type="Proteomes" id="UP000232722"/>
    </source>
</evidence>
<dbReference type="InterPro" id="IPR009057">
    <property type="entry name" value="Homeodomain-like_sf"/>
</dbReference>
<evidence type="ECO:0000256" key="1">
    <source>
        <dbReference type="ARBA" id="ARBA00023125"/>
    </source>
</evidence>
<dbReference type="AlphaFoldDB" id="A0A2N0Q6N5"/>
<gene>
    <name evidence="3" type="ORF">RhiirA5_409091</name>
</gene>
<feature type="domain" description="HTH CENPB-type" evidence="2">
    <location>
        <begin position="15"/>
        <end position="86"/>
    </location>
</feature>
<dbReference type="VEuPathDB" id="FungiDB:RhiirA1_450210"/>
<accession>A0A2N0Q6N5</accession>
<sequence length="91" mass="10791">MNPLLLQEEIEKKIVKQKEKLLKFPESEEALVIWISNALFANRTITGKIIATKAFNFAKLMNIKSFIESIDWLNNFKKRNNIKQYNKYEEV</sequence>
<name>A0A2N0Q6N5_9GLOM</name>
<keyword evidence="1" id="KW-0238">DNA-binding</keyword>
<dbReference type="EMBL" id="LLXJ01000121">
    <property type="protein sequence ID" value="PKC14733.1"/>
    <property type="molecule type" value="Genomic_DNA"/>
</dbReference>
<dbReference type="InterPro" id="IPR006600">
    <property type="entry name" value="HTH_CenpB_DNA-bd_dom"/>
</dbReference>
<dbReference type="Gene3D" id="1.10.10.60">
    <property type="entry name" value="Homeodomain-like"/>
    <property type="match status" value="1"/>
</dbReference>
<proteinExistence type="predicted"/>
<dbReference type="PROSITE" id="PS51253">
    <property type="entry name" value="HTH_CENPB"/>
    <property type="match status" value="1"/>
</dbReference>
<dbReference type="Proteomes" id="UP000232722">
    <property type="component" value="Unassembled WGS sequence"/>
</dbReference>